<dbReference type="AlphaFoldDB" id="A0A7J9E0Z0"/>
<proteinExistence type="predicted"/>
<organism evidence="1 2">
    <name type="scientific">Gossypium trilobum</name>
    <dbReference type="NCBI Taxonomy" id="34281"/>
    <lineage>
        <taxon>Eukaryota</taxon>
        <taxon>Viridiplantae</taxon>
        <taxon>Streptophyta</taxon>
        <taxon>Embryophyta</taxon>
        <taxon>Tracheophyta</taxon>
        <taxon>Spermatophyta</taxon>
        <taxon>Magnoliopsida</taxon>
        <taxon>eudicotyledons</taxon>
        <taxon>Gunneridae</taxon>
        <taxon>Pentapetalae</taxon>
        <taxon>rosids</taxon>
        <taxon>malvids</taxon>
        <taxon>Malvales</taxon>
        <taxon>Malvaceae</taxon>
        <taxon>Malvoideae</taxon>
        <taxon>Gossypium</taxon>
    </lineage>
</organism>
<evidence type="ECO:0000313" key="1">
    <source>
        <dbReference type="EMBL" id="MBA0766683.1"/>
    </source>
</evidence>
<protein>
    <submittedName>
        <fullName evidence="1">Uncharacterized protein</fullName>
    </submittedName>
</protein>
<dbReference type="InterPro" id="IPR003774">
    <property type="entry name" value="AlgH-like"/>
</dbReference>
<reference evidence="1 2" key="1">
    <citation type="journal article" date="2019" name="Genome Biol. Evol.">
        <title>Insights into the evolution of the New World diploid cottons (Gossypium, subgenus Houzingenia) based on genome sequencing.</title>
        <authorList>
            <person name="Grover C.E."/>
            <person name="Arick M.A. 2nd"/>
            <person name="Thrash A."/>
            <person name="Conover J.L."/>
            <person name="Sanders W.S."/>
            <person name="Peterson D.G."/>
            <person name="Frelichowski J.E."/>
            <person name="Scheffler J.A."/>
            <person name="Scheffler B.E."/>
            <person name="Wendel J.F."/>
        </authorList>
    </citation>
    <scope>NUCLEOTIDE SEQUENCE [LARGE SCALE GENOMIC DNA]</scope>
    <source>
        <strain evidence="1">8</strain>
        <tissue evidence="1">Leaf</tissue>
    </source>
</reference>
<dbReference type="Pfam" id="PF02622">
    <property type="entry name" value="DUF179"/>
    <property type="match status" value="1"/>
</dbReference>
<dbReference type="Proteomes" id="UP000593568">
    <property type="component" value="Unassembled WGS sequence"/>
</dbReference>
<gene>
    <name evidence="1" type="ORF">Gotri_015704</name>
</gene>
<dbReference type="SUPFAM" id="SSF143456">
    <property type="entry name" value="VC0467-like"/>
    <property type="match status" value="1"/>
</dbReference>
<dbReference type="PANTHER" id="PTHR31984">
    <property type="entry name" value="TRANSPORTER, PUTATIVE (DUF179)-RELATED"/>
    <property type="match status" value="1"/>
</dbReference>
<comment type="caution">
    <text evidence="1">The sequence shown here is derived from an EMBL/GenBank/DDBJ whole genome shotgun (WGS) entry which is preliminary data.</text>
</comment>
<sequence>MAASFFSSNSFIKTIEFEPSIKPKTLPFPNTNPNLFYSTKVASPSSITCCLSNDEKKPTLDSDWRSFRAKLVATEKVSSPSSWAGPDTVVDQPPQPVTIGDKWAHTIREPEKGCLLIATKKLDGAHIFERTVILLLKAGSIGPLGIILNQSSLKSIKEMRSTTIRDVSEVFSHVPLFFGGPLEDGFFLVSPTKDDDDGGVEKSGVFEEVMKGLYYGTKESVGYAAEMVKRNVVKARDFRFFDGYCLWDKEQLDEEIKAGFWIVVACSPSVIGLASVGNWLEGKHSKANLEAQPVDARLIPVGTEIDTLGQLSTIEQRMLQHLDVEIASHERIIPQLQAKVHGAKP</sequence>
<accession>A0A7J9E0Z0</accession>
<dbReference type="PANTHER" id="PTHR31984:SF1">
    <property type="entry name" value="OS10G0330400 PROTEIN"/>
    <property type="match status" value="1"/>
</dbReference>
<name>A0A7J9E0Z0_9ROSI</name>
<dbReference type="Gene3D" id="3.40.1740.10">
    <property type="entry name" value="VC0467-like"/>
    <property type="match status" value="1"/>
</dbReference>
<dbReference type="EMBL" id="JABEZW010000006">
    <property type="protein sequence ID" value="MBA0766683.1"/>
    <property type="molecule type" value="Genomic_DNA"/>
</dbReference>
<evidence type="ECO:0000313" key="2">
    <source>
        <dbReference type="Proteomes" id="UP000593568"/>
    </source>
</evidence>
<keyword evidence="2" id="KW-1185">Reference proteome</keyword>